<keyword evidence="2" id="KW-1185">Reference proteome</keyword>
<name>A0A9J7AX43_9PROT</name>
<dbReference type="RefSeq" id="WP_257771339.1">
    <property type="nucleotide sequence ID" value="NZ_CP102480.1"/>
</dbReference>
<reference evidence="1" key="1">
    <citation type="submission" date="2022-08" db="EMBL/GenBank/DDBJ databases">
        <title>Nisaea acidiphila sp. nov., isolated from a marine algal debris and emended description of the genus Nisaea Urios et al. 2008.</title>
        <authorList>
            <person name="Kwon K."/>
        </authorList>
    </citation>
    <scope>NUCLEOTIDE SEQUENCE</scope>
    <source>
        <strain evidence="1">MEBiC11861</strain>
    </source>
</reference>
<accession>A0A9J7AX43</accession>
<sequence>MIDDLRDISTTSFSRNDADVTGRMHIPAGATNPGLKVAAICTDARILSLLEVFETLLEKAGWEFKVCATPEEAFGWAGSEHRENNATGR</sequence>
<protein>
    <submittedName>
        <fullName evidence="1">Uncharacterized protein</fullName>
    </submittedName>
</protein>
<dbReference type="KEGG" id="naci:NUH88_08330"/>
<evidence type="ECO:0000313" key="2">
    <source>
        <dbReference type="Proteomes" id="UP001060336"/>
    </source>
</evidence>
<evidence type="ECO:0000313" key="1">
    <source>
        <dbReference type="EMBL" id="UUX51694.1"/>
    </source>
</evidence>
<organism evidence="1 2">
    <name type="scientific">Nisaea acidiphila</name>
    <dbReference type="NCBI Taxonomy" id="1862145"/>
    <lineage>
        <taxon>Bacteria</taxon>
        <taxon>Pseudomonadati</taxon>
        <taxon>Pseudomonadota</taxon>
        <taxon>Alphaproteobacteria</taxon>
        <taxon>Rhodospirillales</taxon>
        <taxon>Thalassobaculaceae</taxon>
        <taxon>Nisaea</taxon>
    </lineage>
</organism>
<dbReference type="EMBL" id="CP102480">
    <property type="protein sequence ID" value="UUX51694.1"/>
    <property type="molecule type" value="Genomic_DNA"/>
</dbReference>
<proteinExistence type="predicted"/>
<gene>
    <name evidence="1" type="ORF">NUH88_08330</name>
</gene>
<dbReference type="Proteomes" id="UP001060336">
    <property type="component" value="Chromosome"/>
</dbReference>
<dbReference type="AlphaFoldDB" id="A0A9J7AX43"/>